<dbReference type="InterPro" id="IPR035905">
    <property type="entry name" value="Barstar-like_sf"/>
</dbReference>
<organism evidence="3 4">
    <name type="scientific">Prauserella endophytica</name>
    <dbReference type="NCBI Taxonomy" id="1592324"/>
    <lineage>
        <taxon>Bacteria</taxon>
        <taxon>Bacillati</taxon>
        <taxon>Actinomycetota</taxon>
        <taxon>Actinomycetes</taxon>
        <taxon>Pseudonocardiales</taxon>
        <taxon>Pseudonocardiaceae</taxon>
        <taxon>Prauserella</taxon>
        <taxon>Prauserella coralliicola group</taxon>
    </lineage>
</organism>
<gene>
    <name evidence="3" type="ORF">FCN18_30590</name>
</gene>
<reference evidence="3 4" key="1">
    <citation type="journal article" date="2015" name="Antonie Van Leeuwenhoek">
        <title>Prauserella endophytica sp. nov., an endophytic actinobacterium isolated from Tamarix taklamakanensis.</title>
        <authorList>
            <person name="Liu J.M."/>
            <person name="Habden X."/>
            <person name="Guo L."/>
            <person name="Tuo L."/>
            <person name="Jiang Z.K."/>
            <person name="Liu S.W."/>
            <person name="Liu X.F."/>
            <person name="Chen L."/>
            <person name="Li R.F."/>
            <person name="Zhang Y.Q."/>
            <person name="Sun C.H."/>
        </authorList>
    </citation>
    <scope>NUCLEOTIDE SEQUENCE [LARGE SCALE GENOMIC DNA]</scope>
    <source>
        <strain evidence="3 4">CGMCC 4.7182</strain>
    </source>
</reference>
<feature type="domain" description="Barstar (barnase inhibitor)" evidence="2">
    <location>
        <begin position="23"/>
        <end position="111"/>
    </location>
</feature>
<evidence type="ECO:0000259" key="2">
    <source>
        <dbReference type="Pfam" id="PF01337"/>
    </source>
</evidence>
<comment type="caution">
    <text evidence="3">The sequence shown here is derived from an EMBL/GenBank/DDBJ whole genome shotgun (WGS) entry which is preliminary data.</text>
</comment>
<dbReference type="RefSeq" id="WP_112275636.1">
    <property type="nucleotide sequence ID" value="NZ_SWMS01000024.1"/>
</dbReference>
<evidence type="ECO:0000256" key="1">
    <source>
        <dbReference type="ARBA" id="ARBA00006845"/>
    </source>
</evidence>
<comment type="similarity">
    <text evidence="1">Belongs to the barstar family.</text>
</comment>
<dbReference type="CDD" id="cd05141">
    <property type="entry name" value="Barstar_evA4336-like"/>
    <property type="match status" value="1"/>
</dbReference>
<name>A0ABY2RWD0_9PSEU</name>
<dbReference type="InterPro" id="IPR000468">
    <property type="entry name" value="Barstar"/>
</dbReference>
<proteinExistence type="inferred from homology"/>
<protein>
    <submittedName>
        <fullName evidence="3">Barstar family protein</fullName>
    </submittedName>
</protein>
<dbReference type="EMBL" id="SWMS01000024">
    <property type="protein sequence ID" value="TKG63118.1"/>
    <property type="molecule type" value="Genomic_DNA"/>
</dbReference>
<dbReference type="SUPFAM" id="SSF52038">
    <property type="entry name" value="Barstar-related"/>
    <property type="match status" value="1"/>
</dbReference>
<sequence length="123" mass="13280">MTVPPRPDLKTATEQARARGAFTHVLDGTKHPDKLGTLDAIAAALSFPDYFGRNLDALYDCLTDLGWLPTGEHVLIWVASDVLKQADPRAYLAVHSVLSDAQRALAPGGERTDSRTLTVVLAD</sequence>
<dbReference type="Gene3D" id="3.30.370.10">
    <property type="entry name" value="Barstar-like"/>
    <property type="match status" value="1"/>
</dbReference>
<dbReference type="Proteomes" id="UP000309992">
    <property type="component" value="Unassembled WGS sequence"/>
</dbReference>
<keyword evidence="4" id="KW-1185">Reference proteome</keyword>
<dbReference type="Pfam" id="PF01337">
    <property type="entry name" value="Barstar"/>
    <property type="match status" value="1"/>
</dbReference>
<accession>A0ABY2RWD0</accession>
<evidence type="ECO:0000313" key="4">
    <source>
        <dbReference type="Proteomes" id="UP000309992"/>
    </source>
</evidence>
<evidence type="ECO:0000313" key="3">
    <source>
        <dbReference type="EMBL" id="TKG63118.1"/>
    </source>
</evidence>